<name>A0A103Z949_BURCE</name>
<dbReference type="EMBL" id="LOYH01000091">
    <property type="protein sequence ID" value="KVK75670.1"/>
    <property type="molecule type" value="Genomic_DNA"/>
</dbReference>
<gene>
    <name evidence="1" type="ORF">WS90_26470</name>
</gene>
<comment type="caution">
    <text evidence="1">The sequence shown here is derived from an EMBL/GenBank/DDBJ whole genome shotgun (WGS) entry which is preliminary data.</text>
</comment>
<evidence type="ECO:0000313" key="1">
    <source>
        <dbReference type="EMBL" id="KVK75670.1"/>
    </source>
</evidence>
<evidence type="ECO:0000313" key="2">
    <source>
        <dbReference type="Proteomes" id="UP000069001"/>
    </source>
</evidence>
<dbReference type="AlphaFoldDB" id="A0A103Z949"/>
<dbReference type="Proteomes" id="UP000069001">
    <property type="component" value="Unassembled WGS sequence"/>
</dbReference>
<protein>
    <submittedName>
        <fullName evidence="1">Uncharacterized protein</fullName>
    </submittedName>
</protein>
<sequence length="75" mass="8811">MRICIRQFLRACLTFGDERRQFGAREHFEMQQWSRGQRLKILCFPVTLVLADMRNDLASLDAVGRGKDDDLIERP</sequence>
<reference evidence="1 2" key="1">
    <citation type="submission" date="2015-11" db="EMBL/GenBank/DDBJ databases">
        <title>Expanding the genomic diversity of Burkholderia species for the development of highly accurate diagnostics.</title>
        <authorList>
            <person name="Sahl J."/>
            <person name="Keim P."/>
            <person name="Wagner D."/>
        </authorList>
    </citation>
    <scope>NUCLEOTIDE SEQUENCE [LARGE SCALE GENOMIC DNA]</scope>
    <source>
        <strain evidence="1 2">MSMB1302</strain>
    </source>
</reference>
<proteinExistence type="predicted"/>
<organism evidence="1 2">
    <name type="scientific">Burkholderia cepacia</name>
    <name type="common">Pseudomonas cepacia</name>
    <dbReference type="NCBI Taxonomy" id="292"/>
    <lineage>
        <taxon>Bacteria</taxon>
        <taxon>Pseudomonadati</taxon>
        <taxon>Pseudomonadota</taxon>
        <taxon>Betaproteobacteria</taxon>
        <taxon>Burkholderiales</taxon>
        <taxon>Burkholderiaceae</taxon>
        <taxon>Burkholderia</taxon>
        <taxon>Burkholderia cepacia complex</taxon>
    </lineage>
</organism>
<accession>A0A103Z949</accession>